<name>A0A0A9HFY5_ARUDO</name>
<dbReference type="AlphaFoldDB" id="A0A0A9HFY5"/>
<proteinExistence type="predicted"/>
<evidence type="ECO:0000313" key="1">
    <source>
        <dbReference type="EMBL" id="JAE33781.1"/>
    </source>
</evidence>
<accession>A0A0A9HFY5</accession>
<dbReference type="EMBL" id="GBRH01164115">
    <property type="protein sequence ID" value="JAE33781.1"/>
    <property type="molecule type" value="Transcribed_RNA"/>
</dbReference>
<reference evidence="1" key="1">
    <citation type="submission" date="2014-09" db="EMBL/GenBank/DDBJ databases">
        <authorList>
            <person name="Magalhaes I.L.F."/>
            <person name="Oliveira U."/>
            <person name="Santos F.R."/>
            <person name="Vidigal T.H.D.A."/>
            <person name="Brescovit A.D."/>
            <person name="Santos A.J."/>
        </authorList>
    </citation>
    <scope>NUCLEOTIDE SEQUENCE</scope>
    <source>
        <tissue evidence="1">Shoot tissue taken approximately 20 cm above the soil surface</tissue>
    </source>
</reference>
<protein>
    <submittedName>
        <fullName evidence="1">Uncharacterized protein</fullName>
    </submittedName>
</protein>
<reference evidence="1" key="2">
    <citation type="journal article" date="2015" name="Data Brief">
        <title>Shoot transcriptome of the giant reed, Arundo donax.</title>
        <authorList>
            <person name="Barrero R.A."/>
            <person name="Guerrero F.D."/>
            <person name="Moolhuijzen P."/>
            <person name="Goolsby J.A."/>
            <person name="Tidwell J."/>
            <person name="Bellgard S.E."/>
            <person name="Bellgard M.I."/>
        </authorList>
    </citation>
    <scope>NUCLEOTIDE SEQUENCE</scope>
    <source>
        <tissue evidence="1">Shoot tissue taken approximately 20 cm above the soil surface</tissue>
    </source>
</reference>
<sequence>MFGGYADLRCCAYPSGLTHVKIMMICHIINVHYCNRYKH</sequence>
<organism evidence="1">
    <name type="scientific">Arundo donax</name>
    <name type="common">Giant reed</name>
    <name type="synonym">Donax arundinaceus</name>
    <dbReference type="NCBI Taxonomy" id="35708"/>
    <lineage>
        <taxon>Eukaryota</taxon>
        <taxon>Viridiplantae</taxon>
        <taxon>Streptophyta</taxon>
        <taxon>Embryophyta</taxon>
        <taxon>Tracheophyta</taxon>
        <taxon>Spermatophyta</taxon>
        <taxon>Magnoliopsida</taxon>
        <taxon>Liliopsida</taxon>
        <taxon>Poales</taxon>
        <taxon>Poaceae</taxon>
        <taxon>PACMAD clade</taxon>
        <taxon>Arundinoideae</taxon>
        <taxon>Arundineae</taxon>
        <taxon>Arundo</taxon>
    </lineage>
</organism>